<name>A0ABP3WSF7_9ALTE</name>
<accession>A0ABP3WSF7</accession>
<evidence type="ECO:0000313" key="3">
    <source>
        <dbReference type="Proteomes" id="UP001500359"/>
    </source>
</evidence>
<comment type="caution">
    <text evidence="2">The sequence shown here is derived from an EMBL/GenBank/DDBJ whole genome shotgun (WGS) entry which is preliminary data.</text>
</comment>
<dbReference type="RefSeq" id="WP_343858708.1">
    <property type="nucleotide sequence ID" value="NZ_BAAAFD010000004.1"/>
</dbReference>
<reference evidence="3" key="1">
    <citation type="journal article" date="2019" name="Int. J. Syst. Evol. Microbiol.">
        <title>The Global Catalogue of Microorganisms (GCM) 10K type strain sequencing project: providing services to taxonomists for standard genome sequencing and annotation.</title>
        <authorList>
            <consortium name="The Broad Institute Genomics Platform"/>
            <consortium name="The Broad Institute Genome Sequencing Center for Infectious Disease"/>
            <person name="Wu L."/>
            <person name="Ma J."/>
        </authorList>
    </citation>
    <scope>NUCLEOTIDE SEQUENCE [LARGE SCALE GENOMIC DNA]</scope>
    <source>
        <strain evidence="3">JCM 15896</strain>
    </source>
</reference>
<dbReference type="Gene3D" id="2.40.360.10">
    <property type="entry name" value="YmcC-like"/>
    <property type="match status" value="1"/>
</dbReference>
<evidence type="ECO:0000256" key="1">
    <source>
        <dbReference type="SAM" id="SignalP"/>
    </source>
</evidence>
<dbReference type="InterPro" id="IPR023373">
    <property type="entry name" value="YmcC_sf"/>
</dbReference>
<dbReference type="PROSITE" id="PS51257">
    <property type="entry name" value="PROKAR_LIPOPROTEIN"/>
    <property type="match status" value="1"/>
</dbReference>
<dbReference type="Proteomes" id="UP001500359">
    <property type="component" value="Unassembled WGS sequence"/>
</dbReference>
<keyword evidence="2" id="KW-0449">Lipoprotein</keyword>
<keyword evidence="1" id="KW-0732">Signal</keyword>
<organism evidence="2 3">
    <name type="scientific">Aliiglaciecola litoralis</name>
    <dbReference type="NCBI Taxonomy" id="582857"/>
    <lineage>
        <taxon>Bacteria</taxon>
        <taxon>Pseudomonadati</taxon>
        <taxon>Pseudomonadota</taxon>
        <taxon>Gammaproteobacteria</taxon>
        <taxon>Alteromonadales</taxon>
        <taxon>Alteromonadaceae</taxon>
        <taxon>Aliiglaciecola</taxon>
    </lineage>
</organism>
<protein>
    <submittedName>
        <fullName evidence="2">YjbF family lipoprotein</fullName>
    </submittedName>
</protein>
<dbReference type="Pfam" id="PF11102">
    <property type="entry name" value="YjbF"/>
    <property type="match status" value="1"/>
</dbReference>
<dbReference type="InterPro" id="IPR021308">
    <property type="entry name" value="GfcB"/>
</dbReference>
<dbReference type="SUPFAM" id="SSF159270">
    <property type="entry name" value="YmcC-like"/>
    <property type="match status" value="1"/>
</dbReference>
<sequence>MKLSKGCFLLFTISVLLISACSSTQQAYLQNVEMYFDNDIDISLSDDEVRQSPVDLVYVRNGDRPIATMALAFIEEGRYKWLSKDKAMFITENGRLVRTHGLEHNLIYVSNLSADPLKSLSEGNDLSSWTRVIDTEHQDYGVELSSLFSATSDEIISIHSHNFKVSKYVESINYHSAKHSNASWINTYWIHQASGQLLKSTQKVSALSETVEITYVSRALRLVEQ</sequence>
<feature type="chain" id="PRO_5047279033" evidence="1">
    <location>
        <begin position="28"/>
        <end position="225"/>
    </location>
</feature>
<dbReference type="EMBL" id="BAAAFD010000004">
    <property type="protein sequence ID" value="GAA0856126.1"/>
    <property type="molecule type" value="Genomic_DNA"/>
</dbReference>
<keyword evidence="3" id="KW-1185">Reference proteome</keyword>
<gene>
    <name evidence="2" type="ORF">GCM10009114_16900</name>
</gene>
<evidence type="ECO:0000313" key="2">
    <source>
        <dbReference type="EMBL" id="GAA0856126.1"/>
    </source>
</evidence>
<feature type="signal peptide" evidence="1">
    <location>
        <begin position="1"/>
        <end position="27"/>
    </location>
</feature>
<proteinExistence type="predicted"/>